<keyword evidence="4" id="KW-1185">Reference proteome</keyword>
<dbReference type="PANTHER" id="PTHR33697:SF1">
    <property type="entry name" value="TUDOR_PWWP_MBT SUPERFAMILY PROTEIN"/>
    <property type="match status" value="1"/>
</dbReference>
<dbReference type="Pfam" id="PF00855">
    <property type="entry name" value="PWWP"/>
    <property type="match status" value="1"/>
</dbReference>
<reference evidence="3" key="2">
    <citation type="journal article" date="2022" name="Hortic Res">
        <title>The genome of Dioscorea zingiberensis sheds light on the biosynthesis, origin and evolution of the medicinally important diosgenin saponins.</title>
        <authorList>
            <person name="Li Y."/>
            <person name="Tan C."/>
            <person name="Li Z."/>
            <person name="Guo J."/>
            <person name="Li S."/>
            <person name="Chen X."/>
            <person name="Wang C."/>
            <person name="Dai X."/>
            <person name="Yang H."/>
            <person name="Song W."/>
            <person name="Hou L."/>
            <person name="Xu J."/>
            <person name="Tong Z."/>
            <person name="Xu A."/>
            <person name="Yuan X."/>
            <person name="Wang W."/>
            <person name="Yang Q."/>
            <person name="Chen L."/>
            <person name="Sun Z."/>
            <person name="Wang K."/>
            <person name="Pan B."/>
            <person name="Chen J."/>
            <person name="Bao Y."/>
            <person name="Liu F."/>
            <person name="Qi X."/>
            <person name="Gang D.R."/>
            <person name="Wen J."/>
            <person name="Li J."/>
        </authorList>
    </citation>
    <scope>NUCLEOTIDE SEQUENCE</scope>
    <source>
        <strain evidence="3">Dzin_1.0</strain>
    </source>
</reference>
<dbReference type="InterPro" id="IPR044679">
    <property type="entry name" value="PWWP2-like"/>
</dbReference>
<protein>
    <recommendedName>
        <fullName evidence="2">PWWP domain-containing protein</fullName>
    </recommendedName>
</protein>
<feature type="region of interest" description="Disordered" evidence="1">
    <location>
        <begin position="199"/>
        <end position="218"/>
    </location>
</feature>
<organism evidence="3 4">
    <name type="scientific">Dioscorea zingiberensis</name>
    <dbReference type="NCBI Taxonomy" id="325984"/>
    <lineage>
        <taxon>Eukaryota</taxon>
        <taxon>Viridiplantae</taxon>
        <taxon>Streptophyta</taxon>
        <taxon>Embryophyta</taxon>
        <taxon>Tracheophyta</taxon>
        <taxon>Spermatophyta</taxon>
        <taxon>Magnoliopsida</taxon>
        <taxon>Liliopsida</taxon>
        <taxon>Dioscoreales</taxon>
        <taxon>Dioscoreaceae</taxon>
        <taxon>Dioscorea</taxon>
    </lineage>
</organism>
<comment type="caution">
    <text evidence="3">The sequence shown here is derived from an EMBL/GenBank/DDBJ whole genome shotgun (WGS) entry which is preliminary data.</text>
</comment>
<sequence>MGSYHEEKITAGSDFATAGSLVWVRRRNGSWWPGRVLGMDELPGKSSVPARSGTPIKLLGREDGSMDWYNLEKSTRVKAFRCGEYDEDIERAKVSAGNPNKKAPNAGKYVRREDAIRHALELESIHSSSESQKGYPGLNNLMGSGDYNSAAQTKSACTQSKKPGYISRKLGMNDVISTQEFSQSVVLFEEPNNLSTDEQITQKRRWKTPYDSEDDGIEETRRTRGLQDLVLGTLSGRKHSILVCKKGSHAPFPESASLSKSKFDNGFSGDVPINSNRSSFVSLKRKQSIRTQVQENSKKKSRHRPLMKVLEGTTQIPVPSVCQVAPIDHHSFPGFVKNEAKVLKTSEINAIEVSVGNGSHRSGTSHEGSSSDASENAFGGTLDGSSSCSEMEDHEHSNLLEFNSDKCSDPLNISLANGERKTRDLGCSSGLNASRKLHNCAPRQFCQLSEVGNITQLHDGGTVSASSPIHLNCGGHIIGNKKSRLNLKGKKKSKYVTLSKTTYSEDNLDRADQSGTYLMERTRDNKINGTSSNDQMVKYGSSDDVSDGPPLETSKTTDLSCLNSLEQGFASEVHVQSTEDLTNISYALPFARHSEALFTGDVAVSTVSPEKSHMHHLTTCSENQVLEPVDSIPVASQLYDVKLNVQRNYHGPRFPLASLRSKLDDLAIVGHSVTVEVLQNGSSDSLLKKIEGHPIARQTEHLVRSRSIVITKSMPKSQFGMRTRSRSRSRMKMQHMISGRLMLGSPFLRCKSSRSKKSGFSPRKTRRLSSITVDRRRIEAERKLVVEKIVHPAIACIPLRLVFSRINEALSNLARPASCI</sequence>
<evidence type="ECO:0000256" key="1">
    <source>
        <dbReference type="SAM" id="MobiDB-lite"/>
    </source>
</evidence>
<dbReference type="PROSITE" id="PS50812">
    <property type="entry name" value="PWWP"/>
    <property type="match status" value="1"/>
</dbReference>
<proteinExistence type="predicted"/>
<reference evidence="3" key="1">
    <citation type="submission" date="2021-03" db="EMBL/GenBank/DDBJ databases">
        <authorList>
            <person name="Li Z."/>
            <person name="Yang C."/>
        </authorList>
    </citation>
    <scope>NUCLEOTIDE SEQUENCE</scope>
    <source>
        <strain evidence="3">Dzin_1.0</strain>
        <tissue evidence="3">Leaf</tissue>
    </source>
</reference>
<name>A0A9D5HCE0_9LILI</name>
<feature type="domain" description="PWWP" evidence="2">
    <location>
        <begin position="18"/>
        <end position="80"/>
    </location>
</feature>
<evidence type="ECO:0000313" key="3">
    <source>
        <dbReference type="EMBL" id="KAJ0971389.1"/>
    </source>
</evidence>
<feature type="compositionally biased region" description="Polar residues" evidence="1">
    <location>
        <begin position="356"/>
        <end position="374"/>
    </location>
</feature>
<feature type="region of interest" description="Disordered" evidence="1">
    <location>
        <begin position="521"/>
        <end position="555"/>
    </location>
</feature>
<evidence type="ECO:0000313" key="4">
    <source>
        <dbReference type="Proteomes" id="UP001085076"/>
    </source>
</evidence>
<dbReference type="InterPro" id="IPR000313">
    <property type="entry name" value="PWWP_dom"/>
</dbReference>
<dbReference type="PANTHER" id="PTHR33697">
    <property type="entry name" value="T17B22.17 PROTEIN-RELATED"/>
    <property type="match status" value="1"/>
</dbReference>
<dbReference type="SUPFAM" id="SSF63748">
    <property type="entry name" value="Tudor/PWWP/MBT"/>
    <property type="match status" value="1"/>
</dbReference>
<dbReference type="Gene3D" id="2.30.30.140">
    <property type="match status" value="1"/>
</dbReference>
<dbReference type="OrthoDB" id="607790at2759"/>
<dbReference type="EMBL" id="JAGGNH010000005">
    <property type="protein sequence ID" value="KAJ0971389.1"/>
    <property type="molecule type" value="Genomic_DNA"/>
</dbReference>
<gene>
    <name evidence="3" type="ORF">J5N97_019348</name>
</gene>
<evidence type="ECO:0000259" key="2">
    <source>
        <dbReference type="PROSITE" id="PS50812"/>
    </source>
</evidence>
<accession>A0A9D5HCE0</accession>
<dbReference type="Proteomes" id="UP001085076">
    <property type="component" value="Miscellaneous, Linkage group lg05"/>
</dbReference>
<dbReference type="AlphaFoldDB" id="A0A9D5HCE0"/>
<dbReference type="CDD" id="cd05162">
    <property type="entry name" value="PWWP"/>
    <property type="match status" value="1"/>
</dbReference>
<feature type="region of interest" description="Disordered" evidence="1">
    <location>
        <begin position="354"/>
        <end position="395"/>
    </location>
</feature>